<dbReference type="PROSITE" id="PS50893">
    <property type="entry name" value="ABC_TRANSPORTER_2"/>
    <property type="match status" value="2"/>
</dbReference>
<dbReference type="EMBL" id="HG793136">
    <property type="protein sequence ID" value="CRL19340.1"/>
    <property type="molecule type" value="Genomic_DNA"/>
</dbReference>
<feature type="transmembrane region" description="Helical" evidence="9">
    <location>
        <begin position="231"/>
        <end position="252"/>
    </location>
</feature>
<dbReference type="InterPro" id="IPR017871">
    <property type="entry name" value="ABC_transporter-like_CS"/>
</dbReference>
<proteinExistence type="predicted"/>
<dbReference type="GO" id="GO:0005524">
    <property type="term" value="F:ATP binding"/>
    <property type="evidence" value="ECO:0007669"/>
    <property type="project" value="UniProtKB-KW"/>
</dbReference>
<gene>
    <name evidence="12" type="ORF">PCAMFM013_S003g000131</name>
</gene>
<keyword evidence="5" id="KW-0547">Nucleotide-binding</keyword>
<comment type="subcellular location">
    <subcellularLocation>
        <location evidence="1">Cell membrane</location>
        <topology evidence="1">Multi-pass membrane protein</topology>
    </subcellularLocation>
</comment>
<feature type="domain" description="ABC transmembrane type-1" evidence="11">
    <location>
        <begin position="262"/>
        <end position="524"/>
    </location>
</feature>
<dbReference type="InterPro" id="IPR011527">
    <property type="entry name" value="ABC1_TM_dom"/>
</dbReference>
<dbReference type="InterPro" id="IPR044726">
    <property type="entry name" value="ABCC_6TM_D2"/>
</dbReference>
<evidence type="ECO:0000259" key="11">
    <source>
        <dbReference type="PROSITE" id="PS50929"/>
    </source>
</evidence>
<dbReference type="PANTHER" id="PTHR24223">
    <property type="entry name" value="ATP-BINDING CASSETTE SUB-FAMILY C"/>
    <property type="match status" value="1"/>
</dbReference>
<evidence type="ECO:0000256" key="4">
    <source>
        <dbReference type="ARBA" id="ARBA00022692"/>
    </source>
</evidence>
<dbReference type="CDD" id="cd03244">
    <property type="entry name" value="ABCC_MRP_domain2"/>
    <property type="match status" value="1"/>
</dbReference>
<dbReference type="Pfam" id="PF00664">
    <property type="entry name" value="ABC_membrane"/>
    <property type="match status" value="1"/>
</dbReference>
<keyword evidence="8 9" id="KW-0472">Membrane</keyword>
<dbReference type="FunFam" id="3.40.50.300:FF:000838">
    <property type="entry name" value="ABC multidrug transporter (Eurofung)"/>
    <property type="match status" value="1"/>
</dbReference>
<dbReference type="InterPro" id="IPR050173">
    <property type="entry name" value="ABC_transporter_C-like"/>
</dbReference>
<dbReference type="AlphaFoldDB" id="A0A0G4NZ50"/>
<evidence type="ECO:0000256" key="3">
    <source>
        <dbReference type="ARBA" id="ARBA00022475"/>
    </source>
</evidence>
<evidence type="ECO:0000313" key="13">
    <source>
        <dbReference type="Proteomes" id="UP000053732"/>
    </source>
</evidence>
<evidence type="ECO:0000256" key="7">
    <source>
        <dbReference type="ARBA" id="ARBA00022989"/>
    </source>
</evidence>
<dbReference type="STRING" id="1429867.A0A0G4NZ50"/>
<dbReference type="GO" id="GO:0016887">
    <property type="term" value="F:ATP hydrolysis activity"/>
    <property type="evidence" value="ECO:0007669"/>
    <property type="project" value="InterPro"/>
</dbReference>
<accession>A0A0G4NZ50</accession>
<dbReference type="SUPFAM" id="SSF52540">
    <property type="entry name" value="P-loop containing nucleoside triphosphate hydrolases"/>
    <property type="match status" value="2"/>
</dbReference>
<protein>
    <submittedName>
        <fullName evidence="12">Cyclic peptide transporter</fullName>
    </submittedName>
</protein>
<evidence type="ECO:0000256" key="6">
    <source>
        <dbReference type="ARBA" id="ARBA00022840"/>
    </source>
</evidence>
<keyword evidence="4 9" id="KW-0812">Transmembrane</keyword>
<dbReference type="Proteomes" id="UP000053732">
    <property type="component" value="Unassembled WGS sequence"/>
</dbReference>
<dbReference type="PROSITE" id="PS50929">
    <property type="entry name" value="ABC_TM1F"/>
    <property type="match status" value="1"/>
</dbReference>
<evidence type="ECO:0000256" key="2">
    <source>
        <dbReference type="ARBA" id="ARBA00022448"/>
    </source>
</evidence>
<evidence type="ECO:0000256" key="1">
    <source>
        <dbReference type="ARBA" id="ARBA00004651"/>
    </source>
</evidence>
<dbReference type="InterPro" id="IPR003439">
    <property type="entry name" value="ABC_transporter-like_ATP-bd"/>
</dbReference>
<keyword evidence="7 9" id="KW-1133">Transmembrane helix</keyword>
<dbReference type="GO" id="GO:0140359">
    <property type="term" value="F:ABC-type transporter activity"/>
    <property type="evidence" value="ECO:0007669"/>
    <property type="project" value="InterPro"/>
</dbReference>
<evidence type="ECO:0000259" key="10">
    <source>
        <dbReference type="PROSITE" id="PS50893"/>
    </source>
</evidence>
<dbReference type="InterPro" id="IPR027417">
    <property type="entry name" value="P-loop_NTPase"/>
</dbReference>
<keyword evidence="3" id="KW-1003">Cell membrane</keyword>
<dbReference type="Gene3D" id="1.20.1560.10">
    <property type="entry name" value="ABC transporter type 1, transmembrane domain"/>
    <property type="match status" value="1"/>
</dbReference>
<dbReference type="FunFam" id="1.20.1560.10:FF:000066">
    <property type="entry name" value="ABC multidrug transporter (Eurofung)"/>
    <property type="match status" value="1"/>
</dbReference>
<organism evidence="12 13">
    <name type="scientific">Penicillium camemberti (strain FM 013)</name>
    <dbReference type="NCBI Taxonomy" id="1429867"/>
    <lineage>
        <taxon>Eukaryota</taxon>
        <taxon>Fungi</taxon>
        <taxon>Dikarya</taxon>
        <taxon>Ascomycota</taxon>
        <taxon>Pezizomycotina</taxon>
        <taxon>Eurotiomycetes</taxon>
        <taxon>Eurotiomycetidae</taxon>
        <taxon>Eurotiales</taxon>
        <taxon>Aspergillaceae</taxon>
        <taxon>Penicillium</taxon>
    </lineage>
</organism>
<dbReference type="CDD" id="cd18580">
    <property type="entry name" value="ABC_6TM_ABCC_D2"/>
    <property type="match status" value="1"/>
</dbReference>
<feature type="transmembrane region" description="Helical" evidence="9">
    <location>
        <begin position="382"/>
        <end position="402"/>
    </location>
</feature>
<dbReference type="PROSITE" id="PS00211">
    <property type="entry name" value="ABC_TRANSPORTER_1"/>
    <property type="match status" value="2"/>
</dbReference>
<keyword evidence="2" id="KW-0813">Transport</keyword>
<dbReference type="SUPFAM" id="SSF90123">
    <property type="entry name" value="ABC transporter transmembrane region"/>
    <property type="match status" value="1"/>
</dbReference>
<dbReference type="InterPro" id="IPR036640">
    <property type="entry name" value="ABC1_TM_sf"/>
</dbReference>
<dbReference type="GO" id="GO:0005886">
    <property type="term" value="C:plasma membrane"/>
    <property type="evidence" value="ECO:0007669"/>
    <property type="project" value="UniProtKB-SubCell"/>
</dbReference>
<dbReference type="Pfam" id="PF00005">
    <property type="entry name" value="ABC_tran"/>
    <property type="match status" value="2"/>
</dbReference>
<keyword evidence="6" id="KW-0067">ATP-binding</keyword>
<evidence type="ECO:0000256" key="5">
    <source>
        <dbReference type="ARBA" id="ARBA00022741"/>
    </source>
</evidence>
<feature type="transmembrane region" description="Helical" evidence="9">
    <location>
        <begin position="285"/>
        <end position="309"/>
    </location>
</feature>
<keyword evidence="13" id="KW-1185">Reference proteome</keyword>
<evidence type="ECO:0000256" key="8">
    <source>
        <dbReference type="ARBA" id="ARBA00023136"/>
    </source>
</evidence>
<dbReference type="PANTHER" id="PTHR24223:SF269">
    <property type="entry name" value="ABC MULTIDRUG TRANSPORTER (EUROFUNG)-RELATED"/>
    <property type="match status" value="1"/>
</dbReference>
<dbReference type="Gene3D" id="3.40.50.300">
    <property type="entry name" value="P-loop containing nucleotide triphosphate hydrolases"/>
    <property type="match status" value="2"/>
</dbReference>
<reference evidence="12 13" key="1">
    <citation type="journal article" date="2014" name="Nat. Commun.">
        <title>Multiple recent horizontal transfers of a large genomic region in cheese making fungi.</title>
        <authorList>
            <person name="Cheeseman K."/>
            <person name="Ropars J."/>
            <person name="Renault P."/>
            <person name="Dupont J."/>
            <person name="Gouzy J."/>
            <person name="Branca A."/>
            <person name="Abraham A.L."/>
            <person name="Ceppi M."/>
            <person name="Conseiller E."/>
            <person name="Debuchy R."/>
            <person name="Malagnac F."/>
            <person name="Goarin A."/>
            <person name="Silar P."/>
            <person name="Lacoste S."/>
            <person name="Sallet E."/>
            <person name="Bensimon A."/>
            <person name="Giraud T."/>
            <person name="Brygoo Y."/>
        </authorList>
    </citation>
    <scope>NUCLEOTIDE SEQUENCE [LARGE SCALE GENOMIC DNA]</scope>
    <source>
        <strain evidence="13">FM 013</strain>
    </source>
</reference>
<dbReference type="SMART" id="SM00382">
    <property type="entry name" value="AAA"/>
    <property type="match status" value="1"/>
</dbReference>
<name>A0A0G4NZ50_PENC3</name>
<evidence type="ECO:0000256" key="9">
    <source>
        <dbReference type="SAM" id="Phobius"/>
    </source>
</evidence>
<feature type="domain" description="ABC transporter" evidence="10">
    <location>
        <begin position="1"/>
        <end position="184"/>
    </location>
</feature>
<feature type="domain" description="ABC transporter" evidence="10">
    <location>
        <begin position="567"/>
        <end position="799"/>
    </location>
</feature>
<evidence type="ECO:0000313" key="12">
    <source>
        <dbReference type="EMBL" id="CRL19340.1"/>
    </source>
</evidence>
<dbReference type="InterPro" id="IPR003593">
    <property type="entry name" value="AAA+_ATPase"/>
</dbReference>
<sequence>MKGIMGETPSTKGFLYTKYREAAFVDQTPWIRNTSFRDNILGVSNYTDTWYHEVVSACGLEQDVANLPNGHSTKVGSSGISLSGGQKQRLALARAVYATKSVILLDDILSGLDADTEEHIFKSLFARNGLFRRMGTTVLLSTHAVQRLAYADHIVAMESDGSIAEQGTLEELKNSGGYLSHLKAQYKDQASDEARPQQHEATNSVLNVSDQVNHDAMEGEMTRQNGDFALYLYYFGSVHWASSAFWMTFFVLEGVAPKLSELLVKSWVSALKAHGSAVNTFYLGLYALVSIITAFALVGGAYHLLMFFAPRSAQTLHKRLLKSVMHAPLSFFTSVDTGTTMNRFSQDMTLIDHDLPYSALDFIFSLSGGVMSAIMMCISARYFAAVVPPFLLFLWMLQKFYLRTSRQMRLLDLEAKSPLFSQFIESLSGLVTIRAFGWASAFEDQNLALLDASQKPFYLLFCIQRWLELALDLSVAILGAILMALVVKLRSEVGTGYVGLAILNVITFSQSLSQILRNWAELETSIGAIARIRDFVAHTASENKPGENEGLQAMGPDSSSWPSKGAIEFQNVYASYKEGQPHVLRNLSLSIQPGQRIGICGRSGSGKSSLLAALFRLLEIEPESRILIDGVDIAHIPRQTTRAALNAIPQEPFFTHGTIRTNIDPSNTNSLEDIERALRRVELWDVVETKGGFDAPLDANFFSHGQRQLFCLARALLRKSKIVILDEMSSNVDVVSDALMQRVVREDFADCTILAVAHRLETILDFDRIAMVQNGELIEFDTPEVLLKTDSAFKELYES</sequence>